<evidence type="ECO:0000256" key="1">
    <source>
        <dbReference type="ARBA" id="ARBA00022692"/>
    </source>
</evidence>
<organism evidence="6 7">
    <name type="scientific">Rhodopseudomonas palustris</name>
    <dbReference type="NCBI Taxonomy" id="1076"/>
    <lineage>
        <taxon>Bacteria</taxon>
        <taxon>Pseudomonadati</taxon>
        <taxon>Pseudomonadota</taxon>
        <taxon>Alphaproteobacteria</taxon>
        <taxon>Hyphomicrobiales</taxon>
        <taxon>Nitrobacteraceae</taxon>
        <taxon>Rhodopseudomonas</taxon>
    </lineage>
</organism>
<feature type="transmembrane region" description="Helical" evidence="4">
    <location>
        <begin position="20"/>
        <end position="40"/>
    </location>
</feature>
<evidence type="ECO:0000259" key="5">
    <source>
        <dbReference type="PROSITE" id="PS50850"/>
    </source>
</evidence>
<sequence>MRSGSGNPNSPPAENALPAVVLLVFAAAAGLSVANIYYAQPLLDAIAADFDIAPAVIGGVVMLTQVGYGLGLIFIVPLGDLIDRRTLIIVQGVLSTIALVAIAMARTEAMLFVGMAAVGCLAVLVQVLVAFAATLAAPAEHGKAIGTVTSGIVIGILAARSVAGLLADLGGWRSVYAVSAVLIFAMTCVLARILPRGLAPDSHDSYAVAVRSIPRLFANDRIALVRGILAMLSFASFSTLWTSLVLPLSAEPYGYSHTQIGLFGLVGMAGALAASSAGRLADRGFDRWITGSSLALLFASWALIALLPRSIPALVVGIVVLDLAVQAIHVTNQSILVSRHPEARSRLIGGYMLFYSVGSAPGAITSTLAFAAAGWTGVAMLGAGFALAGLLVWLVTLQPGRRNAPAG</sequence>
<dbReference type="AlphaFoldDB" id="A0A933VWJ3"/>
<evidence type="ECO:0000256" key="3">
    <source>
        <dbReference type="ARBA" id="ARBA00023136"/>
    </source>
</evidence>
<accession>A0A933VWJ3</accession>
<proteinExistence type="predicted"/>
<feature type="transmembrane region" description="Helical" evidence="4">
    <location>
        <begin position="313"/>
        <end position="331"/>
    </location>
</feature>
<comment type="caution">
    <text evidence="6">The sequence shown here is derived from an EMBL/GenBank/DDBJ whole genome shotgun (WGS) entry which is preliminary data.</text>
</comment>
<feature type="transmembrane region" description="Helical" evidence="4">
    <location>
        <begin position="52"/>
        <end position="75"/>
    </location>
</feature>
<feature type="transmembrane region" description="Helical" evidence="4">
    <location>
        <begin position="144"/>
        <end position="163"/>
    </location>
</feature>
<dbReference type="PANTHER" id="PTHR42910:SF1">
    <property type="entry name" value="MAJOR FACILITATOR SUPERFAMILY (MFS) PROFILE DOMAIN-CONTAINING PROTEIN"/>
    <property type="match status" value="1"/>
</dbReference>
<keyword evidence="1 4" id="KW-0812">Transmembrane</keyword>
<keyword evidence="3 4" id="KW-0472">Membrane</keyword>
<feature type="transmembrane region" description="Helical" evidence="4">
    <location>
        <begin position="223"/>
        <end position="248"/>
    </location>
</feature>
<dbReference type="Proteomes" id="UP000782519">
    <property type="component" value="Unassembled WGS sequence"/>
</dbReference>
<feature type="transmembrane region" description="Helical" evidence="4">
    <location>
        <begin position="378"/>
        <end position="397"/>
    </location>
</feature>
<name>A0A933VWJ3_RHOPL</name>
<feature type="transmembrane region" description="Helical" evidence="4">
    <location>
        <begin position="288"/>
        <end position="307"/>
    </location>
</feature>
<feature type="transmembrane region" description="Helical" evidence="4">
    <location>
        <begin position="352"/>
        <end position="372"/>
    </location>
</feature>
<dbReference type="SUPFAM" id="SSF103473">
    <property type="entry name" value="MFS general substrate transporter"/>
    <property type="match status" value="1"/>
</dbReference>
<reference evidence="6" key="1">
    <citation type="submission" date="2020-07" db="EMBL/GenBank/DDBJ databases">
        <title>Huge and variable diversity of episymbiotic CPR bacteria and DPANN archaea in groundwater ecosystems.</title>
        <authorList>
            <person name="He C.Y."/>
            <person name="Keren R."/>
            <person name="Whittaker M."/>
            <person name="Farag I.F."/>
            <person name="Doudna J."/>
            <person name="Cate J.H.D."/>
            <person name="Banfield J.F."/>
        </authorList>
    </citation>
    <scope>NUCLEOTIDE SEQUENCE</scope>
    <source>
        <strain evidence="6">NC_groundwater_1818_Pr3_B-0.1um_66_35</strain>
    </source>
</reference>
<dbReference type="InterPro" id="IPR020846">
    <property type="entry name" value="MFS_dom"/>
</dbReference>
<feature type="transmembrane region" description="Helical" evidence="4">
    <location>
        <begin position="260"/>
        <end position="281"/>
    </location>
</feature>
<protein>
    <submittedName>
        <fullName evidence="6">MFS transporter</fullName>
    </submittedName>
</protein>
<dbReference type="CDD" id="cd17324">
    <property type="entry name" value="MFS_NepI_like"/>
    <property type="match status" value="1"/>
</dbReference>
<dbReference type="PANTHER" id="PTHR42910">
    <property type="entry name" value="TRANSPORTER SCO4007-RELATED"/>
    <property type="match status" value="1"/>
</dbReference>
<feature type="transmembrane region" description="Helical" evidence="4">
    <location>
        <begin position="111"/>
        <end position="137"/>
    </location>
</feature>
<feature type="transmembrane region" description="Helical" evidence="4">
    <location>
        <begin position="87"/>
        <end position="105"/>
    </location>
</feature>
<evidence type="ECO:0000313" key="6">
    <source>
        <dbReference type="EMBL" id="MBI5131062.1"/>
    </source>
</evidence>
<keyword evidence="2 4" id="KW-1133">Transmembrane helix</keyword>
<dbReference type="PROSITE" id="PS50850">
    <property type="entry name" value="MFS"/>
    <property type="match status" value="1"/>
</dbReference>
<dbReference type="Gene3D" id="1.20.1250.20">
    <property type="entry name" value="MFS general substrate transporter like domains"/>
    <property type="match status" value="1"/>
</dbReference>
<feature type="domain" description="Major facilitator superfamily (MFS) profile" evidence="5">
    <location>
        <begin position="16"/>
        <end position="401"/>
    </location>
</feature>
<dbReference type="Pfam" id="PF07690">
    <property type="entry name" value="MFS_1"/>
    <property type="match status" value="2"/>
</dbReference>
<evidence type="ECO:0000256" key="4">
    <source>
        <dbReference type="SAM" id="Phobius"/>
    </source>
</evidence>
<evidence type="ECO:0000256" key="2">
    <source>
        <dbReference type="ARBA" id="ARBA00022989"/>
    </source>
</evidence>
<evidence type="ECO:0000313" key="7">
    <source>
        <dbReference type="Proteomes" id="UP000782519"/>
    </source>
</evidence>
<dbReference type="EMBL" id="JACRJB010000049">
    <property type="protein sequence ID" value="MBI5131062.1"/>
    <property type="molecule type" value="Genomic_DNA"/>
</dbReference>
<feature type="transmembrane region" description="Helical" evidence="4">
    <location>
        <begin position="175"/>
        <end position="194"/>
    </location>
</feature>
<dbReference type="GO" id="GO:0022857">
    <property type="term" value="F:transmembrane transporter activity"/>
    <property type="evidence" value="ECO:0007669"/>
    <property type="project" value="InterPro"/>
</dbReference>
<dbReference type="InterPro" id="IPR011701">
    <property type="entry name" value="MFS"/>
</dbReference>
<dbReference type="InterPro" id="IPR036259">
    <property type="entry name" value="MFS_trans_sf"/>
</dbReference>
<gene>
    <name evidence="6" type="ORF">HZA66_16605</name>
</gene>